<evidence type="ECO:0000259" key="1">
    <source>
        <dbReference type="Pfam" id="PF00270"/>
    </source>
</evidence>
<dbReference type="AlphaFoldDB" id="A0A9P7UWR1"/>
<evidence type="ECO:0000313" key="2">
    <source>
        <dbReference type="EMBL" id="KAG7096054.1"/>
    </source>
</evidence>
<reference evidence="2" key="1">
    <citation type="journal article" date="2021" name="Genome Biol. Evol.">
        <title>The assembled and annotated genome of the fairy-ring fungus Marasmius oreades.</title>
        <authorList>
            <person name="Hiltunen M."/>
            <person name="Ament-Velasquez S.L."/>
            <person name="Johannesson H."/>
        </authorList>
    </citation>
    <scope>NUCLEOTIDE SEQUENCE</scope>
    <source>
        <strain evidence="2">03SP1</strain>
    </source>
</reference>
<dbReference type="Proteomes" id="UP001049176">
    <property type="component" value="Chromosome 3"/>
</dbReference>
<sequence>MTSSRHPCLVLQSQKRLDQARETACQKTGYDCKAMHQALINRYGELTGNTVYKWQLDVAEALLLKLNCVAIAGTGSGKTVSFTLSLLLSENCEKIAIIISPLKTLQEEQAECFEKLEVRAVAVNGDTWSWELYKDLSGYVYQGIFTGLEMIMEFEEFKSWQTRPTPVALHLPSSFFVCWTLEVVTNTEGYPKVQCCEGELTRYTEP</sequence>
<dbReference type="GO" id="GO:0005524">
    <property type="term" value="F:ATP binding"/>
    <property type="evidence" value="ECO:0007669"/>
    <property type="project" value="InterPro"/>
</dbReference>
<dbReference type="InterPro" id="IPR027417">
    <property type="entry name" value="P-loop_NTPase"/>
</dbReference>
<comment type="caution">
    <text evidence="2">The sequence shown here is derived from an EMBL/GenBank/DDBJ whole genome shotgun (WGS) entry which is preliminary data.</text>
</comment>
<dbReference type="SUPFAM" id="SSF52540">
    <property type="entry name" value="P-loop containing nucleoside triphosphate hydrolases"/>
    <property type="match status" value="1"/>
</dbReference>
<feature type="domain" description="DEAD/DEAH-box helicase" evidence="1">
    <location>
        <begin position="54"/>
        <end position="118"/>
    </location>
</feature>
<dbReference type="GO" id="GO:0003676">
    <property type="term" value="F:nucleic acid binding"/>
    <property type="evidence" value="ECO:0007669"/>
    <property type="project" value="InterPro"/>
</dbReference>
<gene>
    <name evidence="2" type="ORF">E1B28_006735</name>
</gene>
<dbReference type="OrthoDB" id="2499463at2759"/>
<dbReference type="RefSeq" id="XP_043012524.1">
    <property type="nucleotide sequence ID" value="XM_043151429.1"/>
</dbReference>
<accession>A0A9P7UWR1</accession>
<protein>
    <recommendedName>
        <fullName evidence="1">DEAD/DEAH-box helicase domain-containing protein</fullName>
    </recommendedName>
</protein>
<dbReference type="GeneID" id="66075811"/>
<dbReference type="Pfam" id="PF00270">
    <property type="entry name" value="DEAD"/>
    <property type="match status" value="1"/>
</dbReference>
<dbReference type="EMBL" id="CM032183">
    <property type="protein sequence ID" value="KAG7096054.1"/>
    <property type="molecule type" value="Genomic_DNA"/>
</dbReference>
<proteinExistence type="predicted"/>
<dbReference type="Gene3D" id="3.40.50.300">
    <property type="entry name" value="P-loop containing nucleotide triphosphate hydrolases"/>
    <property type="match status" value="1"/>
</dbReference>
<dbReference type="InterPro" id="IPR011545">
    <property type="entry name" value="DEAD/DEAH_box_helicase_dom"/>
</dbReference>
<dbReference type="KEGG" id="more:E1B28_006735"/>
<keyword evidence="3" id="KW-1185">Reference proteome</keyword>
<organism evidence="2 3">
    <name type="scientific">Marasmius oreades</name>
    <name type="common">fairy-ring Marasmius</name>
    <dbReference type="NCBI Taxonomy" id="181124"/>
    <lineage>
        <taxon>Eukaryota</taxon>
        <taxon>Fungi</taxon>
        <taxon>Dikarya</taxon>
        <taxon>Basidiomycota</taxon>
        <taxon>Agaricomycotina</taxon>
        <taxon>Agaricomycetes</taxon>
        <taxon>Agaricomycetidae</taxon>
        <taxon>Agaricales</taxon>
        <taxon>Marasmiineae</taxon>
        <taxon>Marasmiaceae</taxon>
        <taxon>Marasmius</taxon>
    </lineage>
</organism>
<evidence type="ECO:0000313" key="3">
    <source>
        <dbReference type="Proteomes" id="UP001049176"/>
    </source>
</evidence>
<name>A0A9P7UWR1_9AGAR</name>